<dbReference type="STRING" id="76731.RD2015_2172"/>
<accession>A0A0U3MXJ4</accession>
<dbReference type="EMBL" id="CP013729">
    <property type="protein sequence ID" value="ALV06644.1"/>
    <property type="molecule type" value="Genomic_DNA"/>
</dbReference>
<dbReference type="InterPro" id="IPR003833">
    <property type="entry name" value="CT_C_D"/>
</dbReference>
<dbReference type="NCBIfam" id="TIGR00724">
    <property type="entry name" value="urea_amlyse_rel"/>
    <property type="match status" value="1"/>
</dbReference>
<dbReference type="SMART" id="SM00797">
    <property type="entry name" value="AHS2"/>
    <property type="match status" value="1"/>
</dbReference>
<dbReference type="InterPro" id="IPR052708">
    <property type="entry name" value="PxpC"/>
</dbReference>
<dbReference type="Gene3D" id="3.30.1360.40">
    <property type="match status" value="1"/>
</dbReference>
<reference evidence="1 2" key="1">
    <citation type="submission" date="2015-12" db="EMBL/GenBank/DDBJ databases">
        <title>Complete genome of Roseateles depolymerans KCTC 42856.</title>
        <authorList>
            <person name="Kim K.M."/>
        </authorList>
    </citation>
    <scope>NUCLEOTIDE SEQUENCE [LARGE SCALE GENOMIC DNA]</scope>
    <source>
        <strain evidence="1 2">KCTC 42856</strain>
    </source>
</reference>
<dbReference type="InterPro" id="IPR003778">
    <property type="entry name" value="CT_A_B"/>
</dbReference>
<dbReference type="PATRIC" id="fig|76731.3.peg.2224"/>
<dbReference type="SMART" id="SM00796">
    <property type="entry name" value="AHS1"/>
    <property type="match status" value="1"/>
</dbReference>
<dbReference type="RefSeq" id="WP_058934887.1">
    <property type="nucleotide sequence ID" value="NZ_CP013729.1"/>
</dbReference>
<dbReference type="PANTHER" id="PTHR43309">
    <property type="entry name" value="5-OXOPROLINASE SUBUNIT C"/>
    <property type="match status" value="1"/>
</dbReference>
<dbReference type="PANTHER" id="PTHR43309:SF3">
    <property type="entry name" value="5-OXOPROLINASE SUBUNIT C"/>
    <property type="match status" value="1"/>
</dbReference>
<name>A0A0U3MXJ4_9BURK</name>
<dbReference type="InterPro" id="IPR029000">
    <property type="entry name" value="Cyclophilin-like_dom_sf"/>
</dbReference>
<dbReference type="AlphaFoldDB" id="A0A0U3MXJ4"/>
<dbReference type="KEGG" id="rdp:RD2015_2172"/>
<dbReference type="OrthoDB" id="9768696at2"/>
<protein>
    <submittedName>
        <fullName evidence="1">Acetyl-COA carboxylase</fullName>
    </submittedName>
</protein>
<evidence type="ECO:0000313" key="2">
    <source>
        <dbReference type="Proteomes" id="UP000060699"/>
    </source>
</evidence>
<gene>
    <name evidence="1" type="ORF">RD2015_2172</name>
</gene>
<keyword evidence="2" id="KW-1185">Reference proteome</keyword>
<evidence type="ECO:0000313" key="1">
    <source>
        <dbReference type="EMBL" id="ALV06644.1"/>
    </source>
</evidence>
<dbReference type="SUPFAM" id="SSF160467">
    <property type="entry name" value="PH0987 N-terminal domain-like"/>
    <property type="match status" value="1"/>
</dbReference>
<dbReference type="Gene3D" id="2.40.100.10">
    <property type="entry name" value="Cyclophilin-like"/>
    <property type="match status" value="2"/>
</dbReference>
<proteinExistence type="predicted"/>
<dbReference type="Pfam" id="PF02626">
    <property type="entry name" value="CT_A_B"/>
    <property type="match status" value="1"/>
</dbReference>
<organism evidence="1 2">
    <name type="scientific">Roseateles depolymerans</name>
    <dbReference type="NCBI Taxonomy" id="76731"/>
    <lineage>
        <taxon>Bacteria</taxon>
        <taxon>Pseudomonadati</taxon>
        <taxon>Pseudomonadota</taxon>
        <taxon>Betaproteobacteria</taxon>
        <taxon>Burkholderiales</taxon>
        <taxon>Sphaerotilaceae</taxon>
        <taxon>Roseateles</taxon>
    </lineage>
</organism>
<dbReference type="SUPFAM" id="SSF50891">
    <property type="entry name" value="Cyclophilin-like"/>
    <property type="match status" value="2"/>
</dbReference>
<sequence length="555" mass="58145">MTTPQAERTLRLLPAGEAVLVELADLPRTLALLASLQADPIPDVKEIVPGARTLLLTLDTQQLSRDALAQALAARSLDVRETAAGTLVEIPVHYDGEDLADVAALLQISPEEVVRRHTGSDWFVAFTGFAPGFAYLTGGDELLRTLPRRSSPRTRIPPGAVAAAGGFSGVYPKASPGGWQLLGQTLTPMWDVQRQPPALLQPGQRVRFVDAGPRTAAAADSMDAGTSDAAGDAEEGRGADASPPSLDASTPALDIRQTGLQSLLQDLGRPGQAGQGVSASGAMDRRSLKAANRLVGNDEGEACIEAVLGGFEWISQGDLVVAVTGADGPLQLTSPDGRSHDVQRHAPLALSPGDRLRLGAPTAGVRSYIAVRGGFAVPTVLGSRSYDSLADVGPAPLKAGDRLCLRPSRPGAVVGHPESAWTQWPAADDEVVLDLHLGPRADWFTSQALSTLVSQPWTVTPQSNRVGLRLQGDTALSRAVTAELPSEGTPLGALQVPANGQPVLFLADHPLTGGYPVIACVAPWHLDLAGQLPVGTRLRFQVVSGFDPLVIETRR</sequence>
<dbReference type="Proteomes" id="UP000060699">
    <property type="component" value="Chromosome"/>
</dbReference>
<dbReference type="Pfam" id="PF02682">
    <property type="entry name" value="CT_C_D"/>
    <property type="match status" value="1"/>
</dbReference>